<dbReference type="InterPro" id="IPR007343">
    <property type="entry name" value="Uncharacterised_pept_Zn_put"/>
</dbReference>
<keyword evidence="8" id="KW-1185">Reference proteome</keyword>
<reference evidence="8" key="1">
    <citation type="journal article" date="2019" name="Int. J. Syst. Evol. Microbiol.">
        <title>The Global Catalogue of Microorganisms (GCM) 10K type strain sequencing project: providing services to taxonomists for standard genome sequencing and annotation.</title>
        <authorList>
            <consortium name="The Broad Institute Genomics Platform"/>
            <consortium name="The Broad Institute Genome Sequencing Center for Infectious Disease"/>
            <person name="Wu L."/>
            <person name="Ma J."/>
        </authorList>
    </citation>
    <scope>NUCLEOTIDE SEQUENCE [LARGE SCALE GENOMIC DNA]</scope>
    <source>
        <strain evidence="8">XZYJ18</strain>
    </source>
</reference>
<evidence type="ECO:0000256" key="2">
    <source>
        <dbReference type="ARBA" id="ARBA00022692"/>
    </source>
</evidence>
<feature type="region of interest" description="Disordered" evidence="5">
    <location>
        <begin position="70"/>
        <end position="93"/>
    </location>
</feature>
<evidence type="ECO:0000313" key="8">
    <source>
        <dbReference type="Proteomes" id="UP001595923"/>
    </source>
</evidence>
<feature type="transmembrane region" description="Helical" evidence="6">
    <location>
        <begin position="36"/>
        <end position="63"/>
    </location>
</feature>
<feature type="compositionally biased region" description="Low complexity" evidence="5">
    <location>
        <begin position="70"/>
        <end position="79"/>
    </location>
</feature>
<evidence type="ECO:0000256" key="4">
    <source>
        <dbReference type="ARBA" id="ARBA00023136"/>
    </source>
</evidence>
<evidence type="ECO:0000256" key="3">
    <source>
        <dbReference type="ARBA" id="ARBA00022989"/>
    </source>
</evidence>
<dbReference type="EMBL" id="JBHSFQ010000010">
    <property type="protein sequence ID" value="MFC4562721.1"/>
    <property type="molecule type" value="Genomic_DNA"/>
</dbReference>
<gene>
    <name evidence="7" type="ORF">ACFO4E_12715</name>
</gene>
<dbReference type="Pfam" id="PF04228">
    <property type="entry name" value="Zn_peptidase"/>
    <property type="match status" value="1"/>
</dbReference>
<comment type="subcellular location">
    <subcellularLocation>
        <location evidence="1">Membrane</location>
        <topology evidence="1">Single-pass membrane protein</topology>
    </subcellularLocation>
</comment>
<comment type="caution">
    <text evidence="7">The sequence shown here is derived from an EMBL/GenBank/DDBJ whole genome shotgun (WGS) entry which is preliminary data.</text>
</comment>
<evidence type="ECO:0000256" key="5">
    <source>
        <dbReference type="SAM" id="MobiDB-lite"/>
    </source>
</evidence>
<proteinExistence type="predicted"/>
<dbReference type="PANTHER" id="PTHR30168">
    <property type="entry name" value="PUTATIVE MEMBRANE PROTEIN YPFJ"/>
    <property type="match status" value="1"/>
</dbReference>
<protein>
    <submittedName>
        <fullName evidence="7">Neutral zinc metallopeptidase</fullName>
    </submittedName>
</protein>
<dbReference type="Proteomes" id="UP001595923">
    <property type="component" value="Unassembled WGS sequence"/>
</dbReference>
<evidence type="ECO:0000313" key="7">
    <source>
        <dbReference type="EMBL" id="MFC4562721.1"/>
    </source>
</evidence>
<evidence type="ECO:0000256" key="1">
    <source>
        <dbReference type="ARBA" id="ARBA00004167"/>
    </source>
</evidence>
<dbReference type="RefSeq" id="WP_378574147.1">
    <property type="nucleotide sequence ID" value="NZ_JBHSFQ010000010.1"/>
</dbReference>
<name>A0ABV9DVC7_9ACTN</name>
<sequence>MAGHSTDTGTAAVPGRIRVRGDYEPPGHAGRPRQPLGLGVTLVLVTGLGAIGLAAFLAVSALFGPSAAPAQAAGGPAASEPVPDENVPAAGSGPAVLTQSALYRSGEIAEVTCAAPDLDADDKESMENFLHEISDCLDTAWSEQFSGTGLEFEPPNRVYWYASGRSPCGTYPTEGTAAFYCQANKGLYLGVEDIVRASGDSEYPEAYTFLLSHEYAHHVQGEAGILGYFHTARGAASGTDRDLLTRRSELQANCLGGAFLGAAAGSFPIGRDEHAHILEDAELRGDYSAEDRTHGSPGNGRMWTAHGMDRADPAACNTWAAPEDVVE</sequence>
<organism evidence="7 8">
    <name type="scientific">Nocardiopsis mangrovi</name>
    <dbReference type="NCBI Taxonomy" id="1179818"/>
    <lineage>
        <taxon>Bacteria</taxon>
        <taxon>Bacillati</taxon>
        <taxon>Actinomycetota</taxon>
        <taxon>Actinomycetes</taxon>
        <taxon>Streptosporangiales</taxon>
        <taxon>Nocardiopsidaceae</taxon>
        <taxon>Nocardiopsis</taxon>
    </lineage>
</organism>
<keyword evidence="4 6" id="KW-0472">Membrane</keyword>
<accession>A0ABV9DVC7</accession>
<evidence type="ECO:0000256" key="6">
    <source>
        <dbReference type="SAM" id="Phobius"/>
    </source>
</evidence>
<dbReference type="PANTHER" id="PTHR30168:SF0">
    <property type="entry name" value="INNER MEMBRANE PROTEIN"/>
    <property type="match status" value="1"/>
</dbReference>
<feature type="region of interest" description="Disordered" evidence="5">
    <location>
        <begin position="1"/>
        <end position="35"/>
    </location>
</feature>
<keyword evidence="2 6" id="KW-0812">Transmembrane</keyword>
<keyword evidence="3 6" id="KW-1133">Transmembrane helix</keyword>